<comment type="caution">
    <text evidence="1">The sequence shown here is derived from an EMBL/GenBank/DDBJ whole genome shotgun (WGS) entry which is preliminary data.</text>
</comment>
<dbReference type="EMBL" id="VJZD01000043">
    <property type="protein sequence ID" value="MPY32239.1"/>
    <property type="molecule type" value="Genomic_DNA"/>
</dbReference>
<evidence type="ECO:0000313" key="2">
    <source>
        <dbReference type="Proteomes" id="UP000325849"/>
    </source>
</evidence>
<gene>
    <name evidence="1" type="ORF">FNH09_13380</name>
</gene>
<keyword evidence="2" id="KW-1185">Reference proteome</keyword>
<organism evidence="1 2">
    <name type="scientific">Streptomyces adustus</name>
    <dbReference type="NCBI Taxonomy" id="1609272"/>
    <lineage>
        <taxon>Bacteria</taxon>
        <taxon>Bacillati</taxon>
        <taxon>Actinomycetota</taxon>
        <taxon>Actinomycetes</taxon>
        <taxon>Kitasatosporales</taxon>
        <taxon>Streptomycetaceae</taxon>
        <taxon>Streptomyces</taxon>
    </lineage>
</organism>
<sequence length="68" mass="7349">MQSLLSARNVGGMDSIIVTRELLGAGTGDLALAKTLVLATPSRHAERQQHQRLVDDLLVALDEIDFHA</sequence>
<name>A0A5N8VB48_9ACTN</name>
<dbReference type="Proteomes" id="UP000325849">
    <property type="component" value="Unassembled WGS sequence"/>
</dbReference>
<reference evidence="1 2" key="1">
    <citation type="submission" date="2019-07" db="EMBL/GenBank/DDBJ databases">
        <title>New species of Amycolatopsis and Streptomyces.</title>
        <authorList>
            <person name="Duangmal K."/>
            <person name="Teo W.F.A."/>
            <person name="Lipun K."/>
        </authorList>
    </citation>
    <scope>NUCLEOTIDE SEQUENCE [LARGE SCALE GENOMIC DNA]</scope>
    <source>
        <strain evidence="1 2">NBRC 109810</strain>
    </source>
</reference>
<proteinExistence type="predicted"/>
<accession>A0A5N8VB48</accession>
<protein>
    <submittedName>
        <fullName evidence="1">Uncharacterized protein</fullName>
    </submittedName>
</protein>
<evidence type="ECO:0000313" key="1">
    <source>
        <dbReference type="EMBL" id="MPY32239.1"/>
    </source>
</evidence>
<dbReference type="AlphaFoldDB" id="A0A5N8VB48"/>